<keyword evidence="3" id="KW-1185">Reference proteome</keyword>
<feature type="transmembrane region" description="Helical" evidence="1">
    <location>
        <begin position="570"/>
        <end position="591"/>
    </location>
</feature>
<keyword evidence="1" id="KW-0472">Membrane</keyword>
<protein>
    <recommendedName>
        <fullName evidence="4">Monocarboxylate transporter</fullName>
    </recommendedName>
</protein>
<evidence type="ECO:0000313" key="3">
    <source>
        <dbReference type="Proteomes" id="UP000821866"/>
    </source>
</evidence>
<feature type="transmembrane region" description="Helical" evidence="1">
    <location>
        <begin position="282"/>
        <end position="299"/>
    </location>
</feature>
<accession>A0A9J6E2J3</accession>
<reference evidence="2" key="1">
    <citation type="journal article" date="2020" name="Cell">
        <title>Large-Scale Comparative Analyses of Tick Genomes Elucidate Their Genetic Diversity and Vector Capacities.</title>
        <authorList>
            <consortium name="Tick Genome and Microbiome Consortium (TIGMIC)"/>
            <person name="Jia N."/>
            <person name="Wang J."/>
            <person name="Shi W."/>
            <person name="Du L."/>
            <person name="Sun Y."/>
            <person name="Zhan W."/>
            <person name="Jiang J.F."/>
            <person name="Wang Q."/>
            <person name="Zhang B."/>
            <person name="Ji P."/>
            <person name="Bell-Sakyi L."/>
            <person name="Cui X.M."/>
            <person name="Yuan T.T."/>
            <person name="Jiang B.G."/>
            <person name="Yang W.F."/>
            <person name="Lam T.T."/>
            <person name="Chang Q.C."/>
            <person name="Ding S.J."/>
            <person name="Wang X.J."/>
            <person name="Zhu J.G."/>
            <person name="Ruan X.D."/>
            <person name="Zhao L."/>
            <person name="Wei J.T."/>
            <person name="Ye R.Z."/>
            <person name="Que T.C."/>
            <person name="Du C.H."/>
            <person name="Zhou Y.H."/>
            <person name="Cheng J.X."/>
            <person name="Dai P.F."/>
            <person name="Guo W.B."/>
            <person name="Han X.H."/>
            <person name="Huang E.J."/>
            <person name="Li L.F."/>
            <person name="Wei W."/>
            <person name="Gao Y.C."/>
            <person name="Liu J.Z."/>
            <person name="Shao H.Z."/>
            <person name="Wang X."/>
            <person name="Wang C.C."/>
            <person name="Yang T.C."/>
            <person name="Huo Q.B."/>
            <person name="Li W."/>
            <person name="Chen H.Y."/>
            <person name="Chen S.E."/>
            <person name="Zhou L.G."/>
            <person name="Ni X.B."/>
            <person name="Tian J.H."/>
            <person name="Sheng Y."/>
            <person name="Liu T."/>
            <person name="Pan Y.S."/>
            <person name="Xia L.Y."/>
            <person name="Li J."/>
            <person name="Zhao F."/>
            <person name="Cao W.C."/>
        </authorList>
    </citation>
    <scope>NUCLEOTIDE SEQUENCE</scope>
    <source>
        <strain evidence="2">Rmic-2018</strain>
    </source>
</reference>
<dbReference type="AlphaFoldDB" id="A0A9J6E2J3"/>
<feature type="transmembrane region" description="Helical" evidence="1">
    <location>
        <begin position="597"/>
        <end position="621"/>
    </location>
</feature>
<sequence length="697" mass="76806">MAQEQPSNASRPTPMGSVPYYRVQANFGGTPGEDVDVWLKNYKRNVCGLLFLFHHGNHRSTQQTLINIKAHGRLDSPVNQLPTTKEVFARLFTQRRLPTVPLKGGTTIPCLPRGVVTLSSHVPVDQFRRTRSCTMAAPAISRAGAPSVRNAVQEGTGASLVARPAAGVDTQWRIAVAATFIAFFTVASSSNLGFFYVYFLEEFQTTRKQASWPGSVLQIMGHVSGGAIGIVSVSVIVALMTHFRKYRGVACGLKYTGNTLASLILPKVLSWLQELYSFKGTLLIYAALTMNATAFSLFFRNRELTRVQTLRQRNDPDKSPEVVKSDAPVNACEENWKSVGACENEIDDTGTATSETQCGDFSNDHYQKKVQKPELFMQEGLTQLTRVREGNTQEGGASQNTHKFSENHAFLLTENEVLDTNYGDLVEPIRDVSQKESSTDKWRIVPDLEEDAQCNHRDLQRKLASEQGYSSINNARAEETMEHQQSADRPSAARIRYSGTLKLLSNPTFYLLVLGAVASDYTALVVQETIVDYAMDKGVEQKRAELSMTYCAATEFLGRLVLPLVADFKFIGRTTLVASCFSAMTITSLALPHTVSFTGYIIVQMTTIFFLACVTTLKAVLVADSFGAKAVPTFWGANGLALIPLLSANPFITGHFRDKMGSYDNLLRLLAGIQLFTAIVFFALAYVQNRKAMPIPS</sequence>
<evidence type="ECO:0008006" key="4">
    <source>
        <dbReference type="Google" id="ProtNLM"/>
    </source>
</evidence>
<proteinExistence type="predicted"/>
<name>A0A9J6E2J3_RHIMP</name>
<dbReference type="InterPro" id="IPR050327">
    <property type="entry name" value="Proton-linked_MCT"/>
</dbReference>
<reference evidence="2" key="2">
    <citation type="submission" date="2021-09" db="EMBL/GenBank/DDBJ databases">
        <authorList>
            <person name="Jia N."/>
            <person name="Wang J."/>
            <person name="Shi W."/>
            <person name="Du L."/>
            <person name="Sun Y."/>
            <person name="Zhan W."/>
            <person name="Jiang J."/>
            <person name="Wang Q."/>
            <person name="Zhang B."/>
            <person name="Ji P."/>
            <person name="Sakyi L.B."/>
            <person name="Cui X."/>
            <person name="Yuan T."/>
            <person name="Jiang B."/>
            <person name="Yang W."/>
            <person name="Lam T.T.-Y."/>
            <person name="Chang Q."/>
            <person name="Ding S."/>
            <person name="Wang X."/>
            <person name="Zhu J."/>
            <person name="Ruan X."/>
            <person name="Zhao L."/>
            <person name="Wei J."/>
            <person name="Que T."/>
            <person name="Du C."/>
            <person name="Cheng J."/>
            <person name="Dai P."/>
            <person name="Han X."/>
            <person name="Huang E."/>
            <person name="Gao Y."/>
            <person name="Liu J."/>
            <person name="Shao H."/>
            <person name="Ye R."/>
            <person name="Li L."/>
            <person name="Wei W."/>
            <person name="Wang X."/>
            <person name="Wang C."/>
            <person name="Huo Q."/>
            <person name="Li W."/>
            <person name="Guo W."/>
            <person name="Chen H."/>
            <person name="Chen S."/>
            <person name="Zhou L."/>
            <person name="Zhou L."/>
            <person name="Ni X."/>
            <person name="Tian J."/>
            <person name="Zhou Y."/>
            <person name="Sheng Y."/>
            <person name="Liu T."/>
            <person name="Pan Y."/>
            <person name="Xia L."/>
            <person name="Li J."/>
            <person name="Zhao F."/>
            <person name="Cao W."/>
        </authorList>
    </citation>
    <scope>NUCLEOTIDE SEQUENCE</scope>
    <source>
        <strain evidence="2">Rmic-2018</strain>
        <tissue evidence="2">Larvae</tissue>
    </source>
</reference>
<comment type="caution">
    <text evidence="2">The sequence shown here is derived from an EMBL/GenBank/DDBJ whole genome shotgun (WGS) entry which is preliminary data.</text>
</comment>
<dbReference type="GO" id="GO:0008028">
    <property type="term" value="F:monocarboxylic acid transmembrane transporter activity"/>
    <property type="evidence" value="ECO:0007669"/>
    <property type="project" value="TreeGrafter"/>
</dbReference>
<keyword evidence="1" id="KW-0812">Transmembrane</keyword>
<dbReference type="VEuPathDB" id="VectorBase:LOC119167561"/>
<dbReference type="PANTHER" id="PTHR11360">
    <property type="entry name" value="MONOCARBOXYLATE TRANSPORTER"/>
    <property type="match status" value="1"/>
</dbReference>
<feature type="transmembrane region" description="Helical" evidence="1">
    <location>
        <begin position="219"/>
        <end position="240"/>
    </location>
</feature>
<evidence type="ECO:0000313" key="2">
    <source>
        <dbReference type="EMBL" id="KAH8028755.1"/>
    </source>
</evidence>
<feature type="transmembrane region" description="Helical" evidence="1">
    <location>
        <begin position="666"/>
        <end position="687"/>
    </location>
</feature>
<dbReference type="InterPro" id="IPR036259">
    <property type="entry name" value="MFS_trans_sf"/>
</dbReference>
<dbReference type="SUPFAM" id="SSF103473">
    <property type="entry name" value="MFS general substrate transporter"/>
    <property type="match status" value="1"/>
</dbReference>
<dbReference type="PANTHER" id="PTHR11360:SF303">
    <property type="entry name" value="MAJOR FACILITATOR SUPERFAMILY (MFS) PROFILE DOMAIN-CONTAINING PROTEIN"/>
    <property type="match status" value="1"/>
</dbReference>
<evidence type="ECO:0000256" key="1">
    <source>
        <dbReference type="SAM" id="Phobius"/>
    </source>
</evidence>
<feature type="transmembrane region" description="Helical" evidence="1">
    <location>
        <begin position="252"/>
        <end position="270"/>
    </location>
</feature>
<dbReference type="EMBL" id="JABSTU010000006">
    <property type="protein sequence ID" value="KAH8028755.1"/>
    <property type="molecule type" value="Genomic_DNA"/>
</dbReference>
<feature type="transmembrane region" description="Helical" evidence="1">
    <location>
        <begin position="633"/>
        <end position="654"/>
    </location>
</feature>
<dbReference type="Proteomes" id="UP000821866">
    <property type="component" value="Chromosome 4"/>
</dbReference>
<feature type="transmembrane region" description="Helical" evidence="1">
    <location>
        <begin position="174"/>
        <end position="199"/>
    </location>
</feature>
<keyword evidence="1" id="KW-1133">Transmembrane helix</keyword>
<gene>
    <name evidence="2" type="ORF">HPB51_018597</name>
</gene>
<organism evidence="2 3">
    <name type="scientific">Rhipicephalus microplus</name>
    <name type="common">Cattle tick</name>
    <name type="synonym">Boophilus microplus</name>
    <dbReference type="NCBI Taxonomy" id="6941"/>
    <lineage>
        <taxon>Eukaryota</taxon>
        <taxon>Metazoa</taxon>
        <taxon>Ecdysozoa</taxon>
        <taxon>Arthropoda</taxon>
        <taxon>Chelicerata</taxon>
        <taxon>Arachnida</taxon>
        <taxon>Acari</taxon>
        <taxon>Parasitiformes</taxon>
        <taxon>Ixodida</taxon>
        <taxon>Ixodoidea</taxon>
        <taxon>Ixodidae</taxon>
        <taxon>Rhipicephalinae</taxon>
        <taxon>Rhipicephalus</taxon>
        <taxon>Boophilus</taxon>
    </lineage>
</organism>